<comment type="caution">
    <text evidence="1">The sequence shown here is derived from an EMBL/GenBank/DDBJ whole genome shotgun (WGS) entry which is preliminary data.</text>
</comment>
<feature type="non-terminal residue" evidence="1">
    <location>
        <position position="1"/>
    </location>
</feature>
<gene>
    <name evidence="1" type="ORF">CPELLU_LOCUS20077</name>
</gene>
<accession>A0A9N9PJ63</accession>
<dbReference type="AlphaFoldDB" id="A0A9N9PJ63"/>
<reference evidence="1" key="1">
    <citation type="submission" date="2021-06" db="EMBL/GenBank/DDBJ databases">
        <authorList>
            <person name="Kallberg Y."/>
            <person name="Tangrot J."/>
            <person name="Rosling A."/>
        </authorList>
    </citation>
    <scope>NUCLEOTIDE SEQUENCE</scope>
    <source>
        <strain evidence="1">FL966</strain>
    </source>
</reference>
<dbReference type="EMBL" id="CAJVQA010055604">
    <property type="protein sequence ID" value="CAG8825274.1"/>
    <property type="molecule type" value="Genomic_DNA"/>
</dbReference>
<keyword evidence="2" id="KW-1185">Reference proteome</keyword>
<feature type="non-terminal residue" evidence="1">
    <location>
        <position position="42"/>
    </location>
</feature>
<dbReference type="Proteomes" id="UP000789759">
    <property type="component" value="Unassembled WGS sequence"/>
</dbReference>
<proteinExistence type="predicted"/>
<name>A0A9N9PJ63_9GLOM</name>
<dbReference type="OrthoDB" id="10465693at2759"/>
<organism evidence="1 2">
    <name type="scientific">Cetraspora pellucida</name>
    <dbReference type="NCBI Taxonomy" id="1433469"/>
    <lineage>
        <taxon>Eukaryota</taxon>
        <taxon>Fungi</taxon>
        <taxon>Fungi incertae sedis</taxon>
        <taxon>Mucoromycota</taxon>
        <taxon>Glomeromycotina</taxon>
        <taxon>Glomeromycetes</taxon>
        <taxon>Diversisporales</taxon>
        <taxon>Gigasporaceae</taxon>
        <taxon>Cetraspora</taxon>
    </lineage>
</organism>
<evidence type="ECO:0000313" key="2">
    <source>
        <dbReference type="Proteomes" id="UP000789759"/>
    </source>
</evidence>
<evidence type="ECO:0000313" key="1">
    <source>
        <dbReference type="EMBL" id="CAG8825274.1"/>
    </source>
</evidence>
<protein>
    <submittedName>
        <fullName evidence="1">5435_t:CDS:1</fullName>
    </submittedName>
</protein>
<sequence>SHMQDITNNDNDNAQDSNTLASTINVLSSKSVQFSLSIKRKN</sequence>